<evidence type="ECO:0000313" key="2">
    <source>
        <dbReference type="EMBL" id="WOT03112.1"/>
    </source>
</evidence>
<dbReference type="KEGG" id="cpyr:CYJ47_04930"/>
<dbReference type="NCBIfam" id="TIGR00199">
    <property type="entry name" value="PncC_domain"/>
    <property type="match status" value="1"/>
</dbReference>
<evidence type="ECO:0000313" key="3">
    <source>
        <dbReference type="Proteomes" id="UP000234560"/>
    </source>
</evidence>
<dbReference type="EMBL" id="CP136958">
    <property type="protein sequence ID" value="WOT03112.1"/>
    <property type="molecule type" value="Genomic_DNA"/>
</dbReference>
<dbReference type="SUPFAM" id="SSF142433">
    <property type="entry name" value="CinA-like"/>
    <property type="match status" value="1"/>
</dbReference>
<evidence type="ECO:0000259" key="1">
    <source>
        <dbReference type="Pfam" id="PF02464"/>
    </source>
</evidence>
<dbReference type="AlphaFoldDB" id="A0AAF1BX66"/>
<accession>A0AAF1BX66</accession>
<organism evidence="2 3">
    <name type="scientific">Corynebacterium pyruviciproducens</name>
    <dbReference type="NCBI Taxonomy" id="598660"/>
    <lineage>
        <taxon>Bacteria</taxon>
        <taxon>Bacillati</taxon>
        <taxon>Actinomycetota</taxon>
        <taxon>Actinomycetes</taxon>
        <taxon>Mycobacteriales</taxon>
        <taxon>Corynebacteriaceae</taxon>
        <taxon>Corynebacterium</taxon>
    </lineage>
</organism>
<dbReference type="InterPro" id="IPR036653">
    <property type="entry name" value="CinA-like_C"/>
</dbReference>
<sequence length="190" mass="19737">MKEPLPVAVELVQVLRDCGQTVAFAESLTAGLAAASVADVPGASAVLRGGVVSYATDVKRDLLGVDVAVLDSVGPVSKQCAEQMAASVRALLGADWGVSLTGVAGPDTQDRHAVGEVWIGLADPHGYAVALRAYPKRHHRWILVPGEETPVAVVDGDRNTIRAASVEAALDELLTLVNLMNEDETGGHDA</sequence>
<reference evidence="2" key="2">
    <citation type="submission" date="2023-10" db="EMBL/GenBank/DDBJ databases">
        <authorList>
            <person name="Choi B."/>
        </authorList>
    </citation>
    <scope>NUCLEOTIDE SEQUENCE</scope>
    <source>
        <strain evidence="2">UMB0763</strain>
    </source>
</reference>
<dbReference type="Proteomes" id="UP000234560">
    <property type="component" value="Chromosome"/>
</dbReference>
<name>A0AAF1BX66_9CORY</name>
<dbReference type="RefSeq" id="WP_101678273.1">
    <property type="nucleotide sequence ID" value="NZ_CAMIHY010000013.1"/>
</dbReference>
<dbReference type="InterPro" id="IPR008136">
    <property type="entry name" value="CinA_C"/>
</dbReference>
<protein>
    <submittedName>
        <fullName evidence="2">CinA family protein</fullName>
    </submittedName>
</protein>
<reference evidence="2" key="1">
    <citation type="submission" date="2017-12" db="EMBL/GenBank/DDBJ databases">
        <authorList>
            <person name="Thomas-White K."/>
            <person name="Wolfe A.J."/>
        </authorList>
    </citation>
    <scope>NUCLEOTIDE SEQUENCE</scope>
    <source>
        <strain evidence="2">UMB0763</strain>
    </source>
</reference>
<gene>
    <name evidence="2" type="ORF">CYJ47_04930</name>
</gene>
<dbReference type="Gene3D" id="3.90.950.20">
    <property type="entry name" value="CinA-like"/>
    <property type="match status" value="1"/>
</dbReference>
<dbReference type="Pfam" id="PF02464">
    <property type="entry name" value="CinA"/>
    <property type="match status" value="1"/>
</dbReference>
<proteinExistence type="predicted"/>
<feature type="domain" description="CinA C-terminal" evidence="1">
    <location>
        <begin position="8"/>
        <end position="130"/>
    </location>
</feature>